<keyword evidence="2" id="KW-0472">Membrane</keyword>
<feature type="compositionally biased region" description="Polar residues" evidence="1">
    <location>
        <begin position="105"/>
        <end position="122"/>
    </location>
</feature>
<keyword evidence="2" id="KW-0812">Transmembrane</keyword>
<protein>
    <submittedName>
        <fullName evidence="4">Uncharacterized protein</fullName>
    </submittedName>
</protein>
<gene>
    <name evidence="4" type="ORF">CVLEPA_LOCUS2838</name>
</gene>
<feature type="signal peptide" evidence="3">
    <location>
        <begin position="1"/>
        <end position="21"/>
    </location>
</feature>
<keyword evidence="5" id="KW-1185">Reference proteome</keyword>
<evidence type="ECO:0000256" key="2">
    <source>
        <dbReference type="SAM" id="Phobius"/>
    </source>
</evidence>
<feature type="region of interest" description="Disordered" evidence="1">
    <location>
        <begin position="105"/>
        <end position="127"/>
    </location>
</feature>
<feature type="compositionally biased region" description="Basic and acidic residues" evidence="1">
    <location>
        <begin position="169"/>
        <end position="193"/>
    </location>
</feature>
<feature type="region of interest" description="Disordered" evidence="1">
    <location>
        <begin position="169"/>
        <end position="199"/>
    </location>
</feature>
<dbReference type="Proteomes" id="UP001642483">
    <property type="component" value="Unassembled WGS sequence"/>
</dbReference>
<reference evidence="4 5" key="1">
    <citation type="submission" date="2024-02" db="EMBL/GenBank/DDBJ databases">
        <authorList>
            <person name="Daric V."/>
            <person name="Darras S."/>
        </authorList>
    </citation>
    <scope>NUCLEOTIDE SEQUENCE [LARGE SCALE GENOMIC DNA]</scope>
</reference>
<keyword evidence="3" id="KW-0732">Signal</keyword>
<organism evidence="4 5">
    <name type="scientific">Clavelina lepadiformis</name>
    <name type="common">Light-bulb sea squirt</name>
    <name type="synonym">Ascidia lepadiformis</name>
    <dbReference type="NCBI Taxonomy" id="159417"/>
    <lineage>
        <taxon>Eukaryota</taxon>
        <taxon>Metazoa</taxon>
        <taxon>Chordata</taxon>
        <taxon>Tunicata</taxon>
        <taxon>Ascidiacea</taxon>
        <taxon>Aplousobranchia</taxon>
        <taxon>Clavelinidae</taxon>
        <taxon>Clavelina</taxon>
    </lineage>
</organism>
<name>A0ABP0F3P2_CLALP</name>
<evidence type="ECO:0000256" key="3">
    <source>
        <dbReference type="SAM" id="SignalP"/>
    </source>
</evidence>
<evidence type="ECO:0000313" key="5">
    <source>
        <dbReference type="Proteomes" id="UP001642483"/>
    </source>
</evidence>
<proteinExistence type="predicted"/>
<dbReference type="EMBL" id="CAWYQH010000002">
    <property type="protein sequence ID" value="CAK8673050.1"/>
    <property type="molecule type" value="Genomic_DNA"/>
</dbReference>
<feature type="chain" id="PRO_5046964191" evidence="3">
    <location>
        <begin position="22"/>
        <end position="199"/>
    </location>
</feature>
<evidence type="ECO:0000256" key="1">
    <source>
        <dbReference type="SAM" id="MobiDB-lite"/>
    </source>
</evidence>
<accession>A0ABP0F3P2</accession>
<feature type="transmembrane region" description="Helical" evidence="2">
    <location>
        <begin position="133"/>
        <end position="155"/>
    </location>
</feature>
<keyword evidence="2" id="KW-1133">Transmembrane helix</keyword>
<evidence type="ECO:0000313" key="4">
    <source>
        <dbReference type="EMBL" id="CAK8673050.1"/>
    </source>
</evidence>
<sequence>MFRSFLVNVGAVLIFLGPNECLRTGEGPGFQDYYDEAGTLVQRSGLPQVAASLLDRTRTSKKMFTAVDPNSTTEKSTLVSINGTTTQSSFQPAMNVTRPKTITYPTNMTDPKSTNHPQTTTRGPDGGLSTGEIVGIAVGATVGAMIITGAIAYVVKMNKKKNDNKVSRIKNDIDLEEKKNGNEGKMDHDEKLPPKLSGW</sequence>
<comment type="caution">
    <text evidence="4">The sequence shown here is derived from an EMBL/GenBank/DDBJ whole genome shotgun (WGS) entry which is preliminary data.</text>
</comment>